<proteinExistence type="predicted"/>
<evidence type="ECO:0000256" key="1">
    <source>
        <dbReference type="SAM" id="Phobius"/>
    </source>
</evidence>
<name>A0A0F9Q446_9ZZZZ</name>
<feature type="transmembrane region" description="Helical" evidence="1">
    <location>
        <begin position="16"/>
        <end position="34"/>
    </location>
</feature>
<gene>
    <name evidence="2" type="ORF">LCGC14_0820990</name>
</gene>
<evidence type="ECO:0000313" key="2">
    <source>
        <dbReference type="EMBL" id="KKN31737.1"/>
    </source>
</evidence>
<accession>A0A0F9Q446</accession>
<comment type="caution">
    <text evidence="2">The sequence shown here is derived from an EMBL/GenBank/DDBJ whole genome shotgun (WGS) entry which is preliminary data.</text>
</comment>
<feature type="transmembrane region" description="Helical" evidence="1">
    <location>
        <begin position="40"/>
        <end position="58"/>
    </location>
</feature>
<keyword evidence="1" id="KW-0472">Membrane</keyword>
<keyword evidence="1" id="KW-1133">Transmembrane helix</keyword>
<reference evidence="2" key="1">
    <citation type="journal article" date="2015" name="Nature">
        <title>Complex archaea that bridge the gap between prokaryotes and eukaryotes.</title>
        <authorList>
            <person name="Spang A."/>
            <person name="Saw J.H."/>
            <person name="Jorgensen S.L."/>
            <person name="Zaremba-Niedzwiedzka K."/>
            <person name="Martijn J."/>
            <person name="Lind A.E."/>
            <person name="van Eijk R."/>
            <person name="Schleper C."/>
            <person name="Guy L."/>
            <person name="Ettema T.J."/>
        </authorList>
    </citation>
    <scope>NUCLEOTIDE SEQUENCE</scope>
</reference>
<dbReference type="AlphaFoldDB" id="A0A0F9Q446"/>
<feature type="transmembrane region" description="Helical" evidence="1">
    <location>
        <begin position="104"/>
        <end position="132"/>
    </location>
</feature>
<dbReference type="EMBL" id="LAZR01002306">
    <property type="protein sequence ID" value="KKN31737.1"/>
    <property type="molecule type" value="Genomic_DNA"/>
</dbReference>
<sequence length="153" mass="17633">MINISNFYDKVKEKNIFSGVVLVDIITFVSYIIFPFGLFFYGDFHMILGVLFGVYFGLSNKKERQIEFKLGLLIGFVGAILAAISMTMFEWVSFTVSQGFSLMAFSFFLSVFLIEGLVIGLSVGFVCGFYFYRKNKRIFFESKIDEEFYKSLE</sequence>
<protein>
    <recommendedName>
        <fullName evidence="3">DUF5518 domain-containing protein</fullName>
    </recommendedName>
</protein>
<organism evidence="2">
    <name type="scientific">marine sediment metagenome</name>
    <dbReference type="NCBI Taxonomy" id="412755"/>
    <lineage>
        <taxon>unclassified sequences</taxon>
        <taxon>metagenomes</taxon>
        <taxon>ecological metagenomes</taxon>
    </lineage>
</organism>
<feature type="transmembrane region" description="Helical" evidence="1">
    <location>
        <begin position="70"/>
        <end position="92"/>
    </location>
</feature>
<keyword evidence="1" id="KW-0812">Transmembrane</keyword>
<evidence type="ECO:0008006" key="3">
    <source>
        <dbReference type="Google" id="ProtNLM"/>
    </source>
</evidence>